<sequence>MNHRQNQTAFMLINKIQSHLLKKHQTCKELDLSYADLIYYVTSSYPELEKPLHQSISIRNRVFRSVLISYKELQAVRRLAKSLKIS</sequence>
<dbReference type="AlphaFoldDB" id="A0A060LNQ4"/>
<dbReference type="Proteomes" id="UP000027142">
    <property type="component" value="Chromosome"/>
</dbReference>
<proteinExistence type="predicted"/>
<dbReference type="EMBL" id="CP003923">
    <property type="protein sequence ID" value="AIC92986.1"/>
    <property type="molecule type" value="Genomic_DNA"/>
</dbReference>
<gene>
    <name evidence="1" type="ORF">BleG1_0378</name>
</gene>
<organism evidence="1 2">
    <name type="scientific">Shouchella lehensis G1</name>
    <dbReference type="NCBI Taxonomy" id="1246626"/>
    <lineage>
        <taxon>Bacteria</taxon>
        <taxon>Bacillati</taxon>
        <taxon>Bacillota</taxon>
        <taxon>Bacilli</taxon>
        <taxon>Bacillales</taxon>
        <taxon>Bacillaceae</taxon>
        <taxon>Shouchella</taxon>
    </lineage>
</organism>
<dbReference type="PATRIC" id="fig|1246626.3.peg.367"/>
<dbReference type="KEGG" id="ble:BleG1_0378"/>
<dbReference type="STRING" id="1246626.BleG1_0378"/>
<accession>A0A060LNQ4</accession>
<dbReference type="RefSeq" id="WP_038476544.1">
    <property type="nucleotide sequence ID" value="NZ_CP003923.1"/>
</dbReference>
<evidence type="ECO:0000313" key="2">
    <source>
        <dbReference type="Proteomes" id="UP000027142"/>
    </source>
</evidence>
<protein>
    <submittedName>
        <fullName evidence="1">Uncharacterized protein</fullName>
    </submittedName>
</protein>
<dbReference type="HOGENOM" id="CLU_2491367_0_0_9"/>
<evidence type="ECO:0000313" key="1">
    <source>
        <dbReference type="EMBL" id="AIC92986.1"/>
    </source>
</evidence>
<name>A0A060LNQ4_9BACI</name>
<dbReference type="OrthoDB" id="2907681at2"/>
<reference evidence="1 2" key="1">
    <citation type="journal article" date="2014" name="Gene">
        <title>A comparative genomic analysis of the alkalitolerant soil bacterium Bacillus lehensis G1.</title>
        <authorList>
            <person name="Noor Y.M."/>
            <person name="Samsulrizal N.H."/>
            <person name="Jema'on N.A."/>
            <person name="Low K.O."/>
            <person name="Ramli A.N."/>
            <person name="Alias N.I."/>
            <person name="Damis S.I."/>
            <person name="Fuzi S.F."/>
            <person name="Isa M.N."/>
            <person name="Murad A.M."/>
            <person name="Raih M.F."/>
            <person name="Bakar F.D."/>
            <person name="Najimudin N."/>
            <person name="Mahadi N.M."/>
            <person name="Illias R.M."/>
        </authorList>
    </citation>
    <scope>NUCLEOTIDE SEQUENCE [LARGE SCALE GENOMIC DNA]</scope>
    <source>
        <strain evidence="1 2">G1</strain>
    </source>
</reference>
<keyword evidence="2" id="KW-1185">Reference proteome</keyword>